<proteinExistence type="predicted"/>
<dbReference type="VEuPathDB" id="TriTrypDB:TvY486_1115650"/>
<evidence type="ECO:0000313" key="1">
    <source>
        <dbReference type="EMBL" id="CCC54081.1"/>
    </source>
</evidence>
<gene>
    <name evidence="1" type="ORF">TVY486_1115650</name>
</gene>
<dbReference type="EMBL" id="HE573027">
    <property type="protein sequence ID" value="CCC54081.1"/>
    <property type="molecule type" value="Genomic_DNA"/>
</dbReference>
<reference evidence="1" key="1">
    <citation type="journal article" date="2012" name="Proc. Natl. Acad. Sci. U.S.A.">
        <title>Antigenic diversity is generated by distinct evolutionary mechanisms in African trypanosome species.</title>
        <authorList>
            <person name="Jackson A.P."/>
            <person name="Berry A."/>
            <person name="Aslett M."/>
            <person name="Allison H.C."/>
            <person name="Burton P."/>
            <person name="Vavrova-Anderson J."/>
            <person name="Brown R."/>
            <person name="Browne H."/>
            <person name="Corton N."/>
            <person name="Hauser H."/>
            <person name="Gamble J."/>
            <person name="Gilderthorp R."/>
            <person name="Marcello L."/>
            <person name="McQuillan J."/>
            <person name="Otto T.D."/>
            <person name="Quail M.A."/>
            <person name="Sanders M.J."/>
            <person name="van Tonder A."/>
            <person name="Ginger M.L."/>
            <person name="Field M.C."/>
            <person name="Barry J.D."/>
            <person name="Hertz-Fowler C."/>
            <person name="Berriman M."/>
        </authorList>
    </citation>
    <scope>NUCLEOTIDE SEQUENCE</scope>
    <source>
        <strain evidence="1">Y486</strain>
    </source>
</reference>
<accession>G0U8Z9</accession>
<name>G0U8Z9_TRYVY</name>
<feature type="non-terminal residue" evidence="1">
    <location>
        <position position="128"/>
    </location>
</feature>
<dbReference type="AlphaFoldDB" id="G0U8Z9"/>
<sequence length="128" mass="14291">MIAFLRHNDATASTPISHVFVVRWRQSGVVRMPLVFLRCSIPCPYFFSTAAQNCPHNQPPPAAFVEFSLIFSCNTAQLHASASLHPVSVAYSCARHKKRRAQAKTKCVSTSVLLKLMQMKTDARSNEK</sequence>
<organism evidence="1">
    <name type="scientific">Trypanosoma vivax (strain Y486)</name>
    <dbReference type="NCBI Taxonomy" id="1055687"/>
    <lineage>
        <taxon>Eukaryota</taxon>
        <taxon>Discoba</taxon>
        <taxon>Euglenozoa</taxon>
        <taxon>Kinetoplastea</taxon>
        <taxon>Metakinetoplastina</taxon>
        <taxon>Trypanosomatida</taxon>
        <taxon>Trypanosomatidae</taxon>
        <taxon>Trypanosoma</taxon>
        <taxon>Duttonella</taxon>
    </lineage>
</organism>
<protein>
    <submittedName>
        <fullName evidence="1">Uncharacterized protein</fullName>
    </submittedName>
</protein>